<keyword evidence="4" id="KW-0378">Hydrolase</keyword>
<dbReference type="PANTHER" id="PTHR30636:SF3">
    <property type="entry name" value="UPF0701 PROTEIN YICC"/>
    <property type="match status" value="1"/>
</dbReference>
<keyword evidence="9" id="KW-1185">Reference proteome</keyword>
<gene>
    <name evidence="8" type="ORF">MM817_02472</name>
</gene>
<dbReference type="Pfam" id="PF08340">
    <property type="entry name" value="YicC-like_C"/>
    <property type="match status" value="1"/>
</dbReference>
<dbReference type="NCBIfam" id="TIGR00255">
    <property type="entry name" value="YicC/YloC family endoribonuclease"/>
    <property type="match status" value="1"/>
</dbReference>
<dbReference type="AlphaFoldDB" id="A0A9X1VDP9"/>
<evidence type="ECO:0000256" key="1">
    <source>
        <dbReference type="ARBA" id="ARBA00001968"/>
    </source>
</evidence>
<dbReference type="InterPro" id="IPR005229">
    <property type="entry name" value="YicC/YloC-like"/>
</dbReference>
<evidence type="ECO:0000313" key="9">
    <source>
        <dbReference type="Proteomes" id="UP001139263"/>
    </source>
</evidence>
<keyword evidence="3" id="KW-0255">Endonuclease</keyword>
<evidence type="ECO:0000256" key="5">
    <source>
        <dbReference type="ARBA" id="ARBA00035648"/>
    </source>
</evidence>
<dbReference type="GO" id="GO:0004521">
    <property type="term" value="F:RNA endonuclease activity"/>
    <property type="evidence" value="ECO:0007669"/>
    <property type="project" value="InterPro"/>
</dbReference>
<evidence type="ECO:0000256" key="4">
    <source>
        <dbReference type="ARBA" id="ARBA00022801"/>
    </source>
</evidence>
<dbReference type="Pfam" id="PF03755">
    <property type="entry name" value="YicC-like_N"/>
    <property type="match status" value="1"/>
</dbReference>
<feature type="domain" description="Endoribonuclease YicC-like N-terminal" evidence="6">
    <location>
        <begin position="20"/>
        <end position="175"/>
    </location>
</feature>
<evidence type="ECO:0000256" key="3">
    <source>
        <dbReference type="ARBA" id="ARBA00022759"/>
    </source>
</evidence>
<comment type="similarity">
    <text evidence="5">Belongs to the YicC/YloC family.</text>
</comment>
<reference evidence="8" key="1">
    <citation type="submission" date="2022-03" db="EMBL/GenBank/DDBJ databases">
        <title>Draft Genome Sequence of Firmicute Strain S0AB, a Heterotrophic Iron/Sulfur-Oxidizing Extreme Acidophile.</title>
        <authorList>
            <person name="Vergara E."/>
            <person name="Pakostova E."/>
            <person name="Johnson D.B."/>
            <person name="Holmes D.S."/>
        </authorList>
    </citation>
    <scope>NUCLEOTIDE SEQUENCE</scope>
    <source>
        <strain evidence="8">S0AB</strain>
    </source>
</reference>
<proteinExistence type="inferred from homology"/>
<comment type="cofactor">
    <cofactor evidence="1">
        <name>a divalent metal cation</name>
        <dbReference type="ChEBI" id="CHEBI:60240"/>
    </cofactor>
</comment>
<evidence type="ECO:0000256" key="2">
    <source>
        <dbReference type="ARBA" id="ARBA00022722"/>
    </source>
</evidence>
<evidence type="ECO:0000259" key="6">
    <source>
        <dbReference type="Pfam" id="PF03755"/>
    </source>
</evidence>
<dbReference type="InterPro" id="IPR013551">
    <property type="entry name" value="YicC-like_C"/>
</dbReference>
<dbReference type="Proteomes" id="UP001139263">
    <property type="component" value="Unassembled WGS sequence"/>
</dbReference>
<keyword evidence="2" id="KW-0540">Nuclease</keyword>
<feature type="domain" description="Endoribonuclease YicC-like C-terminal" evidence="7">
    <location>
        <begin position="194"/>
        <end position="312"/>
    </location>
</feature>
<dbReference type="GO" id="GO:0016787">
    <property type="term" value="F:hydrolase activity"/>
    <property type="evidence" value="ECO:0007669"/>
    <property type="project" value="UniProtKB-KW"/>
</dbReference>
<comment type="caution">
    <text evidence="8">The sequence shown here is derived from an EMBL/GenBank/DDBJ whole genome shotgun (WGS) entry which is preliminary data.</text>
</comment>
<evidence type="ECO:0000259" key="7">
    <source>
        <dbReference type="Pfam" id="PF08340"/>
    </source>
</evidence>
<organism evidence="8 9">
    <name type="scientific">Sulfoacidibacillus ferrooxidans</name>
    <dbReference type="NCBI Taxonomy" id="2005001"/>
    <lineage>
        <taxon>Bacteria</taxon>
        <taxon>Bacillati</taxon>
        <taxon>Bacillota</taxon>
        <taxon>Bacilli</taxon>
        <taxon>Bacillales</taxon>
        <taxon>Alicyclobacillaceae</taxon>
        <taxon>Sulfoacidibacillus</taxon>
    </lineage>
</organism>
<protein>
    <recommendedName>
        <fullName evidence="10">YicC family protein</fullName>
    </recommendedName>
</protein>
<name>A0A9X1VDP9_9BACL</name>
<sequence>MQICAALQYKCRKHGGIHLIVSMTGYGRAEMTLPEHKLLVEMRAVNHRFAEVIVRMPREWMGMEERVRKLVGSVVARGRVEVFISVPTLSHVDSSAIEVDRELLSRALKLIREVSVGSEVDFEPPSIGALLAIPGLFRQKEQEIDASAIEEALFETVGTALLQLQHAREVEGKHVTEHVSTRLRELLRTVLHMQKRAPELVDGLRDKLTFRLQQLLLSDVAPERIALEVAIAAEKTSVEEETERLKSHVEQFLKLMHSEERAVGRRLDFLLQEMNREVNTIGSKCSDLEMTDAVLLSKHGIEQMREQVQNIE</sequence>
<dbReference type="InterPro" id="IPR013527">
    <property type="entry name" value="YicC-like_N"/>
</dbReference>
<dbReference type="PANTHER" id="PTHR30636">
    <property type="entry name" value="UPF0701 PROTEIN YICC"/>
    <property type="match status" value="1"/>
</dbReference>
<dbReference type="EMBL" id="JALBUF010000009">
    <property type="protein sequence ID" value="MCI0184177.1"/>
    <property type="molecule type" value="Genomic_DNA"/>
</dbReference>
<accession>A0A9X1VDP9</accession>
<evidence type="ECO:0000313" key="8">
    <source>
        <dbReference type="EMBL" id="MCI0184177.1"/>
    </source>
</evidence>
<evidence type="ECO:0008006" key="10">
    <source>
        <dbReference type="Google" id="ProtNLM"/>
    </source>
</evidence>